<proteinExistence type="predicted"/>
<accession>A0AAV4BCZ9</accession>
<keyword evidence="2" id="KW-1185">Reference proteome</keyword>
<gene>
    <name evidence="1" type="ORF">PoB_004333700</name>
</gene>
<protein>
    <submittedName>
        <fullName evidence="1">Uncharacterized protein</fullName>
    </submittedName>
</protein>
<comment type="caution">
    <text evidence="1">The sequence shown here is derived from an EMBL/GenBank/DDBJ whole genome shotgun (WGS) entry which is preliminary data.</text>
</comment>
<name>A0AAV4BCZ9_9GAST</name>
<evidence type="ECO:0000313" key="2">
    <source>
        <dbReference type="Proteomes" id="UP000735302"/>
    </source>
</evidence>
<evidence type="ECO:0000313" key="1">
    <source>
        <dbReference type="EMBL" id="GFO16832.1"/>
    </source>
</evidence>
<dbReference type="EMBL" id="BLXT01004726">
    <property type="protein sequence ID" value="GFO16832.1"/>
    <property type="molecule type" value="Genomic_DNA"/>
</dbReference>
<dbReference type="AlphaFoldDB" id="A0AAV4BCZ9"/>
<organism evidence="1 2">
    <name type="scientific">Plakobranchus ocellatus</name>
    <dbReference type="NCBI Taxonomy" id="259542"/>
    <lineage>
        <taxon>Eukaryota</taxon>
        <taxon>Metazoa</taxon>
        <taxon>Spiralia</taxon>
        <taxon>Lophotrochozoa</taxon>
        <taxon>Mollusca</taxon>
        <taxon>Gastropoda</taxon>
        <taxon>Heterobranchia</taxon>
        <taxon>Euthyneura</taxon>
        <taxon>Panpulmonata</taxon>
        <taxon>Sacoglossa</taxon>
        <taxon>Placobranchoidea</taxon>
        <taxon>Plakobranchidae</taxon>
        <taxon>Plakobranchus</taxon>
    </lineage>
</organism>
<dbReference type="Proteomes" id="UP000735302">
    <property type="component" value="Unassembled WGS sequence"/>
</dbReference>
<reference evidence="1 2" key="1">
    <citation type="journal article" date="2021" name="Elife">
        <title>Chloroplast acquisition without the gene transfer in kleptoplastic sea slugs, Plakobranchus ocellatus.</title>
        <authorList>
            <person name="Maeda T."/>
            <person name="Takahashi S."/>
            <person name="Yoshida T."/>
            <person name="Shimamura S."/>
            <person name="Takaki Y."/>
            <person name="Nagai Y."/>
            <person name="Toyoda A."/>
            <person name="Suzuki Y."/>
            <person name="Arimoto A."/>
            <person name="Ishii H."/>
            <person name="Satoh N."/>
            <person name="Nishiyama T."/>
            <person name="Hasebe M."/>
            <person name="Maruyama T."/>
            <person name="Minagawa J."/>
            <person name="Obokata J."/>
            <person name="Shigenobu S."/>
        </authorList>
    </citation>
    <scope>NUCLEOTIDE SEQUENCE [LARGE SCALE GENOMIC DNA]</scope>
</reference>
<sequence>MEYQGNIVVAECDSSTNLGIVDSESILQRTKTLQEMRESFERTFGRSPRTKIDIAKEVDTERESNFCINSTTSDTMSAVEGNQFSSSYKLTNTLDSQPDARLTVYSSLRTSSLTTDDK</sequence>